<proteinExistence type="predicted"/>
<organism evidence="3 4">
    <name type="scientific">Microterricola gilva</name>
    <dbReference type="NCBI Taxonomy" id="393267"/>
    <lineage>
        <taxon>Bacteria</taxon>
        <taxon>Bacillati</taxon>
        <taxon>Actinomycetota</taxon>
        <taxon>Actinomycetes</taxon>
        <taxon>Micrococcales</taxon>
        <taxon>Microbacteriaceae</taxon>
        <taxon>Microterricola</taxon>
    </lineage>
</organism>
<keyword evidence="2" id="KW-1133">Transmembrane helix</keyword>
<sequence>MSRAGRRRMPKGVFQGIAVGVIGAVLVGAAVVAAGFDVKQTPVNDASIWALQSGDGNRYARVNTDLGELDTIKTVRNPSALAQNAEHTLLLAQNNEQLVDIDAVRPIDLDATSSEFGHTPAGTVQVVSSRDTIAYRTSTGSVYVAKLSDGAAAVPLAVDPYAADEVEPGQERRFYRSDAIAISDNGTLVSYSAADQSVLRYSIADAAVAGVDPVADGPTEGSPQLSLVGDGWALASEEGDALWLRGRDAPIDPLVSELFVLQQPSSTGRQLFIADDRGLLSVGMADGAVDRILGEPDGTASPRLGVPAKPTVFRGQSYAAWLPSGTSDGTLWTSDGGELPLDFGAQTLSDDAQPVFQSNGARLILNDTQSGWVWTLPDGALVPSSQDWGVLSAEQEQSSAEEEQTAEVLDPKPPIAEPDNLGVRAGALVMLPVLLNDHDPNADVLTVLPGSISGLPAEFGTVSLTEQSQSIAVRVPADAQGSASFSYAVTDGTRADGLNSEPTTVTLTVRDELSNEAPVWCGTERCLAAWPTPELAPGGTVSVPVLPGWVDPDGDPLFVSSAINQSGVGSVGTTQAGEVVYRHPNPALAEPLSVSILVTVSDTRGATAEKTLTLLVTPSPRLVATPFALTTAVGESLTIDPSSYLDGVSGSYRIVSATAPPTAQGVAVSVNSGASTLDFSATNPGDYIVRYSVADAVGEVASFVRVTVLARDAVSLSTAPVTVFVRPKADASVDVFTAVSNPSGRVLLVSDPLPRPEPGAALEVSVVGQKLLRMRGTTADEQPGLLGVVAYTVSDGTGDPRFQTEGEASVYLLPAPTPQPPIAVGDSIRVRAGTQIDIPVLANDLAPDGNRITLNPDSIVNQSGEGLAFAAGTTLRYLAPSTPGDYELRYSISIAGAPELSDTAAVTVTVTPEGENQKPLPRMLTGRVLSGETVRIPFDSFGIDPDGDEVSLDRVLGQPSSGTASISAAGDAIVYSSVKGFRGPVQFDYRVRDAQGDTGTATVRIGVLDEQSDPSPITFSDYVQVQAGADRQVVLHPAANDVDPTGGELSLTAVLPDAVQGTEEHAELATHILSVNGDGGNDVVLKAGTEPGTMAFTYTVENSRGDVGVGLIVMTVLRASIPDHPVIADTIVTLDERATFESGIDVVTGKVSWTAGDVNDLTLSIWGDPHGVRASGWKLRGEAPDAGLLLPFALTGTNFAGVEVTSYGFLRIPPVRDVILSLKPDLAPQKVKEGESLTFDMAPLVAIPAGETLEIGRGEVAASGQRPGGSCQAGSGTRIGYEAGEGQPWTDSCVVPVRLAGGDDYTHLVVPIEVTPKDPQPELRPASITASPGSSAVSYDLKQMVQWQGKADPASLVFAIEQAADQFTVTQDGARLTVTALDAAVPGRENPVTVRLSSHPETPPAVLSLRVGPAPSALPKGGTVAQECSQTAGSSCVIDVIGAPGEANAFANTPLKLVSVSAVNSCAGVSFAGEGSSQVRASWSSDAPGGICQASFVVEDAQGKRSAAERNGSVTLDLQGLPRPPDAVTQVAYGDGTLTLAVAPGGATTAHPALQGFVITRGGTDVVSCNASGVCPPITGVKNGEQSLYEARAVNATGRSQGAVSVTAWAYQVPGMGSVSAEPVYDSAQTTLTQGVAEVTIQNTDPSTRSYLVGDREFPASSAGSGATKLTLVLPVGPNTVTIQPLSRFERPSGTGPNDKLDAVGVRVAGQPGLSVSGGLSATESSITVPAASGASNYSDRGQTMLYIATPAPAAAVCRVDGDGGNLRATGHGSVVSSSSTITGLSPFTNYTVDVCFSNGFGYAQQSLGAAYTWNQPSAPTGYSYTVSGSNGDYRIDEPTSAERPARGYEAVLSGYPSDVWGADPGITVRYCVVGNPERCSPAAAVPAADPNKAWQMTLDPVSLSSCTPGTLLAFAISGRGTASAAPTVTADGYEYFVPGNPAVPEVPAGEDADGNPTPGSPAIPAVPATPDQWLPAPADRILPSSATAVRKIAWTLAWGAQQAQGFAPFGGTLKGEFSCG</sequence>
<evidence type="ECO:0000256" key="1">
    <source>
        <dbReference type="SAM" id="MobiDB-lite"/>
    </source>
</evidence>
<dbReference type="SUPFAM" id="SSF82171">
    <property type="entry name" value="DPP6 N-terminal domain-like"/>
    <property type="match status" value="1"/>
</dbReference>
<feature type="transmembrane region" description="Helical" evidence="2">
    <location>
        <begin position="12"/>
        <end position="36"/>
    </location>
</feature>
<keyword evidence="2" id="KW-0812">Transmembrane</keyword>
<dbReference type="Gene3D" id="2.60.40.3440">
    <property type="match status" value="1"/>
</dbReference>
<protein>
    <recommendedName>
        <fullName evidence="5">Fibronectin type III domain protein</fullName>
    </recommendedName>
</protein>
<evidence type="ECO:0000313" key="3">
    <source>
        <dbReference type="EMBL" id="RZU64099.1"/>
    </source>
</evidence>
<keyword evidence="2" id="KW-0472">Membrane</keyword>
<evidence type="ECO:0000313" key="4">
    <source>
        <dbReference type="Proteomes" id="UP000291483"/>
    </source>
</evidence>
<evidence type="ECO:0008006" key="5">
    <source>
        <dbReference type="Google" id="ProtNLM"/>
    </source>
</evidence>
<dbReference type="Pfam" id="PF17963">
    <property type="entry name" value="Big_9"/>
    <property type="match status" value="4"/>
</dbReference>
<evidence type="ECO:0000256" key="2">
    <source>
        <dbReference type="SAM" id="Phobius"/>
    </source>
</evidence>
<reference evidence="3 4" key="1">
    <citation type="submission" date="2019-02" db="EMBL/GenBank/DDBJ databases">
        <title>Sequencing the genomes of 1000 actinobacteria strains.</title>
        <authorList>
            <person name="Klenk H.-P."/>
        </authorList>
    </citation>
    <scope>NUCLEOTIDE SEQUENCE [LARGE SCALE GENOMIC DNA]</scope>
    <source>
        <strain evidence="3 4">DSM 18319</strain>
    </source>
</reference>
<feature type="region of interest" description="Disordered" evidence="1">
    <location>
        <begin position="395"/>
        <end position="416"/>
    </location>
</feature>
<accession>A0A4Q8AJW5</accession>
<keyword evidence="4" id="KW-1185">Reference proteome</keyword>
<comment type="caution">
    <text evidence="3">The sequence shown here is derived from an EMBL/GenBank/DDBJ whole genome shotgun (WGS) entry which is preliminary data.</text>
</comment>
<dbReference type="Proteomes" id="UP000291483">
    <property type="component" value="Unassembled WGS sequence"/>
</dbReference>
<gene>
    <name evidence="3" type="ORF">EV379_0393</name>
</gene>
<dbReference type="EMBL" id="SHLC01000001">
    <property type="protein sequence ID" value="RZU64099.1"/>
    <property type="molecule type" value="Genomic_DNA"/>
</dbReference>
<name>A0A4Q8AJW5_9MICO</name>